<accession>A0ABX2FRH2</accession>
<evidence type="ECO:0008006" key="3">
    <source>
        <dbReference type="Google" id="ProtNLM"/>
    </source>
</evidence>
<dbReference type="PANTHER" id="PTHR42981">
    <property type="entry name" value="PYRUVATE DEHYDROGENASE [UBIQUINONE]"/>
    <property type="match status" value="1"/>
</dbReference>
<sequence>MSDPGQLERVLREALAHPGPVVVDAVVRRQELSIPPTIEAKQAAGFGLYALKALMDGRGGELLEVAKTNLFR</sequence>
<dbReference type="Proteomes" id="UP000779507">
    <property type="component" value="Unassembled WGS sequence"/>
</dbReference>
<proteinExistence type="predicted"/>
<name>A0ABX2FRH2_9BACT</name>
<dbReference type="SUPFAM" id="SSF52518">
    <property type="entry name" value="Thiamin diphosphate-binding fold (THDP-binding)"/>
    <property type="match status" value="1"/>
</dbReference>
<gene>
    <name evidence="1" type="ORF">HNP98_001802</name>
</gene>
<dbReference type="EMBL" id="JABSNP010000007">
    <property type="protein sequence ID" value="NRT18979.1"/>
    <property type="molecule type" value="Genomic_DNA"/>
</dbReference>
<comment type="caution">
    <text evidence="1">The sequence shown here is derived from an EMBL/GenBank/DDBJ whole genome shotgun (WGS) entry which is preliminary data.</text>
</comment>
<dbReference type="InterPro" id="IPR029061">
    <property type="entry name" value="THDP-binding"/>
</dbReference>
<keyword evidence="2" id="KW-1185">Reference proteome</keyword>
<organism evidence="1 2">
    <name type="scientific">Hymenobacter caeli</name>
    <dbReference type="NCBI Taxonomy" id="2735894"/>
    <lineage>
        <taxon>Bacteria</taxon>
        <taxon>Pseudomonadati</taxon>
        <taxon>Bacteroidota</taxon>
        <taxon>Cytophagia</taxon>
        <taxon>Cytophagales</taxon>
        <taxon>Hymenobacteraceae</taxon>
        <taxon>Hymenobacter</taxon>
    </lineage>
</organism>
<dbReference type="PANTHER" id="PTHR42981:SF2">
    <property type="entry name" value="PYRUVATE DEHYDROGENASE [UBIQUINONE]"/>
    <property type="match status" value="1"/>
</dbReference>
<dbReference type="Gene3D" id="3.40.50.970">
    <property type="match status" value="1"/>
</dbReference>
<evidence type="ECO:0000313" key="1">
    <source>
        <dbReference type="EMBL" id="NRT18979.1"/>
    </source>
</evidence>
<dbReference type="InterPro" id="IPR047211">
    <property type="entry name" value="POXB-like"/>
</dbReference>
<reference evidence="1 2" key="1">
    <citation type="submission" date="2020-05" db="EMBL/GenBank/DDBJ databases">
        <title>Genomic Encyclopedia of Type Strains, Phase IV (KMG-V): Genome sequencing to study the core and pangenomes of soil and plant-associated prokaryotes.</title>
        <authorList>
            <person name="Whitman W."/>
        </authorList>
    </citation>
    <scope>NUCLEOTIDE SEQUENCE [LARGE SCALE GENOMIC DNA]</scope>
    <source>
        <strain evidence="1 2">9A</strain>
    </source>
</reference>
<protein>
    <recommendedName>
        <fullName evidence="3">Thiamine pyrophosphate enzyme TPP-binding domain-containing protein</fullName>
    </recommendedName>
</protein>
<evidence type="ECO:0000313" key="2">
    <source>
        <dbReference type="Proteomes" id="UP000779507"/>
    </source>
</evidence>